<evidence type="ECO:0000313" key="2">
    <source>
        <dbReference type="Proteomes" id="UP000009287"/>
    </source>
</evidence>
<gene>
    <name evidence="1" type="ordered locus">CTO_1011</name>
</gene>
<protein>
    <submittedName>
        <fullName evidence="1">Uncharacterized protein</fullName>
    </submittedName>
</protein>
<accession>G4NPN1</accession>
<dbReference type="EMBL" id="CP002401">
    <property type="protein sequence ID" value="AEP35704.1"/>
    <property type="molecule type" value="Genomic_DNA"/>
</dbReference>
<sequence>MKIKFYVIVFSQLAFRVFQLSFLNYNSSKYLTAKLLSIQKVFPILPLTNRLLLDKNRGYENKFLKKVFAA</sequence>
<dbReference type="Proteomes" id="UP000009287">
    <property type="component" value="Chromosome"/>
</dbReference>
<dbReference type="KEGG" id="cra:CTO_1011"/>
<name>G4NPN1_CHLT4</name>
<organism evidence="1 2">
    <name type="scientific">Chlamydia trachomatis serovar A (strain A2497)</name>
    <dbReference type="NCBI Taxonomy" id="580047"/>
    <lineage>
        <taxon>Bacteria</taxon>
        <taxon>Pseudomonadati</taxon>
        <taxon>Chlamydiota</taxon>
        <taxon>Chlamydiia</taxon>
        <taxon>Chlamydiales</taxon>
        <taxon>Chlamydiaceae</taxon>
        <taxon>Chlamydia/Chlamydophila group</taxon>
        <taxon>Chlamydia</taxon>
    </lineage>
</organism>
<proteinExistence type="predicted"/>
<reference evidence="1 2" key="1">
    <citation type="journal article" date="2011" name="J. Exp. Med.">
        <title>A live-attenuated chlamydial vaccine protects against trachoma in nonhuman primates.</title>
        <authorList>
            <person name="Kari L."/>
            <person name="Whitmire W.M."/>
            <person name="Olivares-Zavaleta N."/>
            <person name="Goheen M.M."/>
            <person name="Taylor L.D."/>
            <person name="Carlson J.H."/>
            <person name="Sturdevant G.L."/>
            <person name="Lu C."/>
            <person name="Bakios L.E."/>
            <person name="Randall L.B."/>
            <person name="Parnell M.J."/>
            <person name="Zhong G."/>
            <person name="Caldwell H.D."/>
        </authorList>
    </citation>
    <scope>NUCLEOTIDE SEQUENCE [LARGE SCALE GENOMIC DNA]</scope>
    <source>
        <strain evidence="1 2">A2497</strain>
    </source>
</reference>
<evidence type="ECO:0000313" key="1">
    <source>
        <dbReference type="EMBL" id="AEP35704.1"/>
    </source>
</evidence>
<dbReference type="AlphaFoldDB" id="G4NPN1"/>